<dbReference type="NCBIfam" id="TIGR01991">
    <property type="entry name" value="HscA"/>
    <property type="match status" value="1"/>
</dbReference>
<name>A0A2Z5G8T6_9BACT</name>
<organism evidence="7 8">
    <name type="scientific">Acidisarcina polymorpha</name>
    <dbReference type="NCBI Taxonomy" id="2211140"/>
    <lineage>
        <taxon>Bacteria</taxon>
        <taxon>Pseudomonadati</taxon>
        <taxon>Acidobacteriota</taxon>
        <taxon>Terriglobia</taxon>
        <taxon>Terriglobales</taxon>
        <taxon>Acidobacteriaceae</taxon>
        <taxon>Acidisarcina</taxon>
    </lineage>
</organism>
<dbReference type="NCBIfam" id="NF003520">
    <property type="entry name" value="PRK05183.1"/>
    <property type="match status" value="1"/>
</dbReference>
<dbReference type="GO" id="GO:0051082">
    <property type="term" value="F:unfolded protein binding"/>
    <property type="evidence" value="ECO:0007669"/>
    <property type="project" value="InterPro"/>
</dbReference>
<keyword evidence="2 5" id="KW-0547">Nucleotide-binding</keyword>
<dbReference type="SUPFAM" id="SSF100920">
    <property type="entry name" value="Heat shock protein 70kD (HSP70), peptide-binding domain"/>
    <property type="match status" value="1"/>
</dbReference>
<dbReference type="InterPro" id="IPR010236">
    <property type="entry name" value="ISC_FeS_clus_asmbl_HscA"/>
</dbReference>
<evidence type="ECO:0000256" key="1">
    <source>
        <dbReference type="ARBA" id="ARBA00007381"/>
    </source>
</evidence>
<dbReference type="GO" id="GO:0140662">
    <property type="term" value="F:ATP-dependent protein folding chaperone"/>
    <property type="evidence" value="ECO:0007669"/>
    <property type="project" value="InterPro"/>
</dbReference>
<accession>A0A2Z5G8T6</accession>
<evidence type="ECO:0000256" key="2">
    <source>
        <dbReference type="ARBA" id="ARBA00022741"/>
    </source>
</evidence>
<dbReference type="AlphaFoldDB" id="A0A2Z5G8T6"/>
<dbReference type="GO" id="GO:0005524">
    <property type="term" value="F:ATP binding"/>
    <property type="evidence" value="ECO:0007669"/>
    <property type="project" value="UniProtKB-KW"/>
</dbReference>
<keyword evidence="8" id="KW-1185">Reference proteome</keyword>
<dbReference type="Pfam" id="PF00012">
    <property type="entry name" value="HSP70"/>
    <property type="match status" value="1"/>
</dbReference>
<dbReference type="KEGG" id="abas:ACPOL_6136"/>
<dbReference type="InterPro" id="IPR029048">
    <property type="entry name" value="HSP70_C_sf"/>
</dbReference>
<dbReference type="EMBL" id="CP030840">
    <property type="protein sequence ID" value="AXC15380.1"/>
    <property type="molecule type" value="Genomic_DNA"/>
</dbReference>
<keyword evidence="4" id="KW-0143">Chaperone</keyword>
<keyword evidence="3 5" id="KW-0067">ATP-binding</keyword>
<dbReference type="Gene3D" id="3.30.420.40">
    <property type="match status" value="2"/>
</dbReference>
<dbReference type="InterPro" id="IPR018181">
    <property type="entry name" value="Heat_shock_70_CS"/>
</dbReference>
<dbReference type="FunFam" id="3.90.640.10:FF:000003">
    <property type="entry name" value="Molecular chaperone DnaK"/>
    <property type="match status" value="1"/>
</dbReference>
<dbReference type="PROSITE" id="PS00297">
    <property type="entry name" value="HSP70_1"/>
    <property type="match status" value="1"/>
</dbReference>
<evidence type="ECO:0000256" key="6">
    <source>
        <dbReference type="SAM" id="MobiDB-lite"/>
    </source>
</evidence>
<dbReference type="GO" id="GO:0016226">
    <property type="term" value="P:iron-sulfur cluster assembly"/>
    <property type="evidence" value="ECO:0007669"/>
    <property type="project" value="InterPro"/>
</dbReference>
<dbReference type="SUPFAM" id="SSF100934">
    <property type="entry name" value="Heat shock protein 70kD (HSP70), C-terminal subdomain"/>
    <property type="match status" value="1"/>
</dbReference>
<dbReference type="PANTHER" id="PTHR19375">
    <property type="entry name" value="HEAT SHOCK PROTEIN 70KDA"/>
    <property type="match status" value="1"/>
</dbReference>
<dbReference type="NCBIfam" id="NF001413">
    <property type="entry name" value="PRK00290.1"/>
    <property type="match status" value="1"/>
</dbReference>
<comment type="similarity">
    <text evidence="1 5">Belongs to the heat shock protein 70 family.</text>
</comment>
<evidence type="ECO:0000256" key="4">
    <source>
        <dbReference type="ARBA" id="ARBA00023186"/>
    </source>
</evidence>
<dbReference type="Gene3D" id="1.20.1270.10">
    <property type="match status" value="1"/>
</dbReference>
<dbReference type="PRINTS" id="PR00301">
    <property type="entry name" value="HEATSHOCK70"/>
</dbReference>
<reference evidence="7 8" key="1">
    <citation type="journal article" date="2018" name="Front. Microbiol.">
        <title>Hydrolytic Capabilities as a Key to Environmental Success: Chitinolytic and Cellulolytic Acidobacteria From Acidic Sub-arctic Soils and Boreal Peatlands.</title>
        <authorList>
            <person name="Belova S.E."/>
            <person name="Ravin N.V."/>
            <person name="Pankratov T.A."/>
            <person name="Rakitin A.L."/>
            <person name="Ivanova A.A."/>
            <person name="Beletsky A.V."/>
            <person name="Mardanov A.V."/>
            <person name="Sinninghe Damste J.S."/>
            <person name="Dedysh S.N."/>
        </authorList>
    </citation>
    <scope>NUCLEOTIDE SEQUENCE [LARGE SCALE GENOMIC DNA]</scope>
    <source>
        <strain evidence="7 8">SBC82</strain>
    </source>
</reference>
<dbReference type="InterPro" id="IPR029047">
    <property type="entry name" value="HSP70_peptide-bd_sf"/>
</dbReference>
<dbReference type="GO" id="GO:0016887">
    <property type="term" value="F:ATP hydrolysis activity"/>
    <property type="evidence" value="ECO:0007669"/>
    <property type="project" value="InterPro"/>
</dbReference>
<dbReference type="InterPro" id="IPR043129">
    <property type="entry name" value="ATPase_NBD"/>
</dbReference>
<dbReference type="InterPro" id="IPR013126">
    <property type="entry name" value="Hsp_70_fam"/>
</dbReference>
<dbReference type="RefSeq" id="WP_114210002.1">
    <property type="nucleotide sequence ID" value="NZ_CP030840.1"/>
</dbReference>
<dbReference type="Proteomes" id="UP000253606">
    <property type="component" value="Chromosome"/>
</dbReference>
<protein>
    <submittedName>
        <fullName evidence="7">Chaperone protein DnaK</fullName>
    </submittedName>
</protein>
<dbReference type="PROSITE" id="PS00329">
    <property type="entry name" value="HSP70_2"/>
    <property type="match status" value="1"/>
</dbReference>
<dbReference type="PROSITE" id="PS01036">
    <property type="entry name" value="HSP70_3"/>
    <property type="match status" value="1"/>
</dbReference>
<dbReference type="OrthoDB" id="9766019at2"/>
<dbReference type="Gene3D" id="2.60.34.10">
    <property type="entry name" value="Substrate Binding Domain Of DNAk, Chain A, domain 1"/>
    <property type="match status" value="1"/>
</dbReference>
<evidence type="ECO:0000313" key="8">
    <source>
        <dbReference type="Proteomes" id="UP000253606"/>
    </source>
</evidence>
<feature type="region of interest" description="Disordered" evidence="6">
    <location>
        <begin position="628"/>
        <end position="647"/>
    </location>
</feature>
<proteinExistence type="inferred from homology"/>
<gene>
    <name evidence="7" type="ORF">ACPOL_6136</name>
</gene>
<evidence type="ECO:0000256" key="5">
    <source>
        <dbReference type="RuleBase" id="RU003322"/>
    </source>
</evidence>
<dbReference type="SUPFAM" id="SSF53067">
    <property type="entry name" value="Actin-like ATPase domain"/>
    <property type="match status" value="2"/>
</dbReference>
<sequence length="647" mass="69927">MAEERVIGIDLGTTNSLVAYMQGAEPVVIPGEDGSSLVPSVVAIPQRDSAEASTQRVIVGNGAARYLASAPERVVYSAKRLMGRGLEDIQEELKLFPFHLAANMQPGEVLRLRVGENDYTPSEISAFVLRQLKRNAERYFGEPVSKAVVTVPAYFNDAQRQATKDAGRMAGLDILRLVNEPTAAALAYGLDRQHDGIVAVYDLGGGTFDISILKLHEGIFEVMATNGDTHLGGDDIDNLLIAIALDDIHGEQEIDLRGSGEAVQAIRKAVIEAKIALSTHDAALLNVELPGGARYQRKIERSQFELLIQPVLDRTADPCRQALKDAGISAEQIDEVVLVGGSTRIPRVRALTDELFGLSARGKKPHIELNPDEVVALGAAVQANILSRGSQATENMLLLDVTPLSLGIEALGGVVAKVIQRNSTIPASATEHFTTGVEGQTNVAIHVVQGERELAKDCRSLARFDLKGIPPMSAGLPRIEVKFLIDANGILQVSAREQRSGKQAEIEVKPTYGLTDEQVESMILESFDYAESDIEQRQLIEARNEANTILAAVAKAPMQSAWEQLTTEEREQIFLLRDELSVLKDGDDFKLIQAAVSALDRATHRFAELMMDSTVAYALHGKTMEAAGSGLGEGPTAPHPFGKAQFE</sequence>
<dbReference type="Gene3D" id="3.90.640.10">
    <property type="entry name" value="Actin, Chain A, domain 4"/>
    <property type="match status" value="1"/>
</dbReference>
<evidence type="ECO:0000313" key="7">
    <source>
        <dbReference type="EMBL" id="AXC15380.1"/>
    </source>
</evidence>
<evidence type="ECO:0000256" key="3">
    <source>
        <dbReference type="ARBA" id="ARBA00022840"/>
    </source>
</evidence>